<keyword evidence="2" id="KW-1185">Reference proteome</keyword>
<name>A0A392Q9A7_9FABA</name>
<evidence type="ECO:0000313" key="2">
    <source>
        <dbReference type="Proteomes" id="UP000265520"/>
    </source>
</evidence>
<dbReference type="EMBL" id="LXQA010119246">
    <property type="protein sequence ID" value="MCI20310.1"/>
    <property type="molecule type" value="Genomic_DNA"/>
</dbReference>
<dbReference type="AlphaFoldDB" id="A0A392Q9A7"/>
<organism evidence="1 2">
    <name type="scientific">Trifolium medium</name>
    <dbReference type="NCBI Taxonomy" id="97028"/>
    <lineage>
        <taxon>Eukaryota</taxon>
        <taxon>Viridiplantae</taxon>
        <taxon>Streptophyta</taxon>
        <taxon>Embryophyta</taxon>
        <taxon>Tracheophyta</taxon>
        <taxon>Spermatophyta</taxon>
        <taxon>Magnoliopsida</taxon>
        <taxon>eudicotyledons</taxon>
        <taxon>Gunneridae</taxon>
        <taxon>Pentapetalae</taxon>
        <taxon>rosids</taxon>
        <taxon>fabids</taxon>
        <taxon>Fabales</taxon>
        <taxon>Fabaceae</taxon>
        <taxon>Papilionoideae</taxon>
        <taxon>50 kb inversion clade</taxon>
        <taxon>NPAAA clade</taxon>
        <taxon>Hologalegina</taxon>
        <taxon>IRL clade</taxon>
        <taxon>Trifolieae</taxon>
        <taxon>Trifolium</taxon>
    </lineage>
</organism>
<reference evidence="1 2" key="1">
    <citation type="journal article" date="2018" name="Front. Plant Sci.">
        <title>Red Clover (Trifolium pratense) and Zigzag Clover (T. medium) - A Picture of Genomic Similarities and Differences.</title>
        <authorList>
            <person name="Dluhosova J."/>
            <person name="Istvanek J."/>
            <person name="Nedelnik J."/>
            <person name="Repkova J."/>
        </authorList>
    </citation>
    <scope>NUCLEOTIDE SEQUENCE [LARGE SCALE GENOMIC DNA]</scope>
    <source>
        <strain evidence="2">cv. 10/8</strain>
        <tissue evidence="1">Leaf</tissue>
    </source>
</reference>
<protein>
    <submittedName>
        <fullName evidence="1">Uncharacterized protein</fullName>
    </submittedName>
</protein>
<proteinExistence type="predicted"/>
<feature type="non-terminal residue" evidence="1">
    <location>
        <position position="1"/>
    </location>
</feature>
<accession>A0A392Q9A7</accession>
<comment type="caution">
    <text evidence="1">The sequence shown here is derived from an EMBL/GenBank/DDBJ whole genome shotgun (WGS) entry which is preliminary data.</text>
</comment>
<evidence type="ECO:0000313" key="1">
    <source>
        <dbReference type="EMBL" id="MCI20310.1"/>
    </source>
</evidence>
<dbReference type="Proteomes" id="UP000265520">
    <property type="component" value="Unassembled WGS sequence"/>
</dbReference>
<sequence length="46" mass="5567">TPYQCHQQYSCRRTRWRENFFCPMGEKGFESLHGIFNRVAWTLITA</sequence>